<dbReference type="PANTHER" id="PTHR37738:SF1">
    <property type="entry name" value="OS03G0257000 PROTEIN"/>
    <property type="match status" value="1"/>
</dbReference>
<gene>
    <name evidence="1" type="ORF">WJX81_008469</name>
</gene>
<organism evidence="1 2">
    <name type="scientific">Elliptochloris bilobata</name>
    <dbReference type="NCBI Taxonomy" id="381761"/>
    <lineage>
        <taxon>Eukaryota</taxon>
        <taxon>Viridiplantae</taxon>
        <taxon>Chlorophyta</taxon>
        <taxon>core chlorophytes</taxon>
        <taxon>Trebouxiophyceae</taxon>
        <taxon>Trebouxiophyceae incertae sedis</taxon>
        <taxon>Elliptochloris clade</taxon>
        <taxon>Elliptochloris</taxon>
    </lineage>
</organism>
<evidence type="ECO:0000313" key="2">
    <source>
        <dbReference type="Proteomes" id="UP001445335"/>
    </source>
</evidence>
<comment type="caution">
    <text evidence="1">The sequence shown here is derived from an EMBL/GenBank/DDBJ whole genome shotgun (WGS) entry which is preliminary data.</text>
</comment>
<name>A0AAW1QM07_9CHLO</name>
<keyword evidence="2" id="KW-1185">Reference proteome</keyword>
<dbReference type="Proteomes" id="UP001445335">
    <property type="component" value="Unassembled WGS sequence"/>
</dbReference>
<evidence type="ECO:0000313" key="1">
    <source>
        <dbReference type="EMBL" id="KAK9822477.1"/>
    </source>
</evidence>
<proteinExistence type="predicted"/>
<accession>A0AAW1QM07</accession>
<protein>
    <submittedName>
        <fullName evidence="1">Uncharacterized protein</fullName>
    </submittedName>
</protein>
<dbReference type="AlphaFoldDB" id="A0AAW1QM07"/>
<sequence length="174" mass="18691">MFRPTGISGVGYVAVLPNGQCIGHLVDRRSHCQLGVSGVELLAERECTRNPDWQLVRLTLTNFASCAEAAFLAERTGMSAVRLRAPLEMQGMEEDLLCKFAAPGDASLTFNFDCDSILAYDAADAHLRRFHSSWCGLDAIVSLGRFSCSGGGSDRAAEGAPLEPGLMYDSELDG</sequence>
<dbReference type="PANTHER" id="PTHR37738">
    <property type="entry name" value="OS03G0209700 PROTEIN"/>
    <property type="match status" value="1"/>
</dbReference>
<reference evidence="1 2" key="1">
    <citation type="journal article" date="2024" name="Nat. Commun.">
        <title>Phylogenomics reveals the evolutionary origins of lichenization in chlorophyte algae.</title>
        <authorList>
            <person name="Puginier C."/>
            <person name="Libourel C."/>
            <person name="Otte J."/>
            <person name="Skaloud P."/>
            <person name="Haon M."/>
            <person name="Grisel S."/>
            <person name="Petersen M."/>
            <person name="Berrin J.G."/>
            <person name="Delaux P.M."/>
            <person name="Dal Grande F."/>
            <person name="Keller J."/>
        </authorList>
    </citation>
    <scope>NUCLEOTIDE SEQUENCE [LARGE SCALE GENOMIC DNA]</scope>
    <source>
        <strain evidence="1 2">SAG 245.80</strain>
    </source>
</reference>
<dbReference type="EMBL" id="JALJOU010000087">
    <property type="protein sequence ID" value="KAK9822477.1"/>
    <property type="molecule type" value="Genomic_DNA"/>
</dbReference>